<dbReference type="Proteomes" id="UP000792671">
    <property type="component" value="Genome"/>
</dbReference>
<keyword evidence="3" id="KW-1185">Reference proteome</keyword>
<gene>
    <name evidence="2" type="ORF">MYSEV_071</name>
</gene>
<dbReference type="RefSeq" id="YP_008003588.1">
    <property type="nucleotide sequence ID" value="NC_021246.1"/>
</dbReference>
<evidence type="ECO:0000256" key="1">
    <source>
        <dbReference type="SAM" id="Phobius"/>
    </source>
</evidence>
<dbReference type="KEGG" id="vg:15613693"/>
<keyword evidence="1" id="KW-0812">Transmembrane</keyword>
<proteinExistence type="predicted"/>
<evidence type="ECO:0000313" key="2">
    <source>
        <dbReference type="EMBL" id="CCU56269.1"/>
    </source>
</evidence>
<dbReference type="OrthoDB" id="9074at10239"/>
<protein>
    <submittedName>
        <fullName evidence="2">Uncharacterized protein</fullName>
    </submittedName>
</protein>
<dbReference type="GeneID" id="15613693"/>
<evidence type="ECO:0000313" key="3">
    <source>
        <dbReference type="Proteomes" id="UP000792671"/>
    </source>
</evidence>
<sequence length="656" mass="77302">MLYNLHSKMWIINICFVVIFIKYVSSIGTIPFVCDVNSKFINMKIPTIKECDDTKMIHTNITASLWVAANETVDSILFRSILMKCENPSQYTKKINILHMYDTMDNYVSDNTFKFFNFETYKSLNKHIRSINLKRSIDNFTNTWLRNDCFDNKNSLNPTYQEIKRFKHVFLANNSYVLSTRLDNTKIGSIIYKKCKDQLKFISGVCKYTMDDKYKYIYVWDTSKYKKKIESIFLPDVKYNNIYPYELYDYTTSVDIYKNYIGIPKLNLYFNSTIGNNEPITSLGNGYFITYPINNKTTCKVTDINFDIYIYNYIYNCNLSNLTLTRDIWLTVFESKYKYIATNKKNRKNLKNSINMAELTEEKQEIYKDLFNDGNTYTDTYDDNNLENSIIESEIMYIDSKIEYIINDTYIICNNIKLYKTILKNLCDINPYRCVAAILGKNNIKVYKERNIYKIKPCTIITDYKFKFEKKNNYNNKTCYYDIPIDYKINNVSYHGYFNTFNGEIFSESYITNNCPESYNIELNNTLYEVSNNTLKKIDTEIKMVLKQQKLKLELPVYKDIIPQINKIKNLPDLQDVKYFESTDEIYSSVILQDETIHEFEPIDVNFNSIGEFFKSMLSSPLKIFILIVIILGIIGIIILLIACIPCFKNLATCGK</sequence>
<feature type="transmembrane region" description="Helical" evidence="1">
    <location>
        <begin position="624"/>
        <end position="648"/>
    </location>
</feature>
<name>A0A916KQ45_9POXV</name>
<dbReference type="EMBL" id="HF679134">
    <property type="protein sequence ID" value="CCU56269.1"/>
    <property type="molecule type" value="Genomic_DNA"/>
</dbReference>
<reference evidence="2 3" key="1">
    <citation type="journal article" date="2013" name="J. Virol.">
        <title>New Insights into the Evolution of Entomopoxvirinae from the Complete Genome Sequences of Four Entomopoxviruses Infecting Adoxophyes honmai, Choristoneura biennis, Choristoneura rosaceana, and Mythimna separata.</title>
        <authorList>
            <person name="Theze J."/>
            <person name="Takatsuka J."/>
            <person name="Li Z."/>
            <person name="Gallais J."/>
            <person name="Doucet D."/>
            <person name="Arif B."/>
            <person name="Nakai M."/>
            <person name="Herniou E.A."/>
        </authorList>
    </citation>
    <scope>NUCLEOTIDE SEQUENCE [LARGE SCALE GENOMIC DNA]</scope>
</reference>
<keyword evidence="1" id="KW-0472">Membrane</keyword>
<accession>A0A916KQ45</accession>
<feature type="transmembrane region" description="Helical" evidence="1">
    <location>
        <begin position="12"/>
        <end position="33"/>
    </location>
</feature>
<organism evidence="2 3">
    <name type="scientific">Mythimna separata entomopoxvirus 'L'</name>
    <dbReference type="NCBI Taxonomy" id="1293572"/>
    <lineage>
        <taxon>Viruses</taxon>
        <taxon>Varidnaviria</taxon>
        <taxon>Bamfordvirae</taxon>
        <taxon>Nucleocytoviricota</taxon>
        <taxon>Pokkesviricetes</taxon>
        <taxon>Chitovirales</taxon>
        <taxon>Poxviridae</taxon>
        <taxon>Entomopoxvirinae</taxon>
        <taxon>Betaentomopoxvirus</taxon>
        <taxon>Betaentomopoxvirus mseparata</taxon>
        <taxon>Mythimna separata entomopoxvirus</taxon>
    </lineage>
</organism>
<keyword evidence="1" id="KW-1133">Transmembrane helix</keyword>